<sequence length="78" mass="8196">MVLALLGRGSPKEGGASVNACGNPRIDELLLTATDAEALRDGTLDSRFRITCPRCQVIADAALENVAPFPFELPGVTL</sequence>
<dbReference type="EMBL" id="QFQP01000003">
    <property type="protein sequence ID" value="PZR16728.1"/>
    <property type="molecule type" value="Genomic_DNA"/>
</dbReference>
<proteinExistence type="predicted"/>
<gene>
    <name evidence="1" type="ORF">DI536_06120</name>
</gene>
<dbReference type="AlphaFoldDB" id="A0A2W5V5V5"/>
<name>A0A2W5V5V5_9BACT</name>
<evidence type="ECO:0000313" key="2">
    <source>
        <dbReference type="Proteomes" id="UP000249061"/>
    </source>
</evidence>
<comment type="caution">
    <text evidence="1">The sequence shown here is derived from an EMBL/GenBank/DDBJ whole genome shotgun (WGS) entry which is preliminary data.</text>
</comment>
<evidence type="ECO:0000313" key="1">
    <source>
        <dbReference type="EMBL" id="PZR16728.1"/>
    </source>
</evidence>
<organism evidence="1 2">
    <name type="scientific">Archangium gephyra</name>
    <dbReference type="NCBI Taxonomy" id="48"/>
    <lineage>
        <taxon>Bacteria</taxon>
        <taxon>Pseudomonadati</taxon>
        <taxon>Myxococcota</taxon>
        <taxon>Myxococcia</taxon>
        <taxon>Myxococcales</taxon>
        <taxon>Cystobacterineae</taxon>
        <taxon>Archangiaceae</taxon>
        <taxon>Archangium</taxon>
    </lineage>
</organism>
<reference evidence="1 2" key="1">
    <citation type="submission" date="2017-08" db="EMBL/GenBank/DDBJ databases">
        <title>Infants hospitalized years apart are colonized by the same room-sourced microbial strains.</title>
        <authorList>
            <person name="Brooks B."/>
            <person name="Olm M.R."/>
            <person name="Firek B.A."/>
            <person name="Baker R."/>
            <person name="Thomas B.C."/>
            <person name="Morowitz M.J."/>
            <person name="Banfield J.F."/>
        </authorList>
    </citation>
    <scope>NUCLEOTIDE SEQUENCE [LARGE SCALE GENOMIC DNA]</scope>
    <source>
        <strain evidence="1">S2_003_000_R2_14</strain>
    </source>
</reference>
<accession>A0A2W5V5V5</accession>
<protein>
    <submittedName>
        <fullName evidence="1">Uncharacterized protein</fullName>
    </submittedName>
</protein>
<dbReference type="Proteomes" id="UP000249061">
    <property type="component" value="Unassembled WGS sequence"/>
</dbReference>